<proteinExistence type="predicted"/>
<evidence type="ECO:0000313" key="2">
    <source>
        <dbReference type="EMBL" id="MPC82421.1"/>
    </source>
</evidence>
<dbReference type="Proteomes" id="UP000324222">
    <property type="component" value="Unassembled WGS sequence"/>
</dbReference>
<evidence type="ECO:0000313" key="3">
    <source>
        <dbReference type="Proteomes" id="UP000324222"/>
    </source>
</evidence>
<keyword evidence="3" id="KW-1185">Reference proteome</keyword>
<evidence type="ECO:0000256" key="1">
    <source>
        <dbReference type="SAM" id="MobiDB-lite"/>
    </source>
</evidence>
<comment type="caution">
    <text evidence="2">The sequence shown here is derived from an EMBL/GenBank/DDBJ whole genome shotgun (WGS) entry which is preliminary data.</text>
</comment>
<protein>
    <submittedName>
        <fullName evidence="2">Uncharacterized protein</fullName>
    </submittedName>
</protein>
<name>A0A5B7IAG9_PORTR</name>
<gene>
    <name evidence="2" type="ORF">E2C01_077089</name>
</gene>
<organism evidence="2 3">
    <name type="scientific">Portunus trituberculatus</name>
    <name type="common">Swimming crab</name>
    <name type="synonym">Neptunus trituberculatus</name>
    <dbReference type="NCBI Taxonomy" id="210409"/>
    <lineage>
        <taxon>Eukaryota</taxon>
        <taxon>Metazoa</taxon>
        <taxon>Ecdysozoa</taxon>
        <taxon>Arthropoda</taxon>
        <taxon>Crustacea</taxon>
        <taxon>Multicrustacea</taxon>
        <taxon>Malacostraca</taxon>
        <taxon>Eumalacostraca</taxon>
        <taxon>Eucarida</taxon>
        <taxon>Decapoda</taxon>
        <taxon>Pleocyemata</taxon>
        <taxon>Brachyura</taxon>
        <taxon>Eubrachyura</taxon>
        <taxon>Portunoidea</taxon>
        <taxon>Portunidae</taxon>
        <taxon>Portuninae</taxon>
        <taxon>Portunus</taxon>
    </lineage>
</organism>
<dbReference type="AlphaFoldDB" id="A0A5B7IAG9"/>
<feature type="region of interest" description="Disordered" evidence="1">
    <location>
        <begin position="33"/>
        <end position="53"/>
    </location>
</feature>
<dbReference type="EMBL" id="VSRR010059737">
    <property type="protein sequence ID" value="MPC82421.1"/>
    <property type="molecule type" value="Genomic_DNA"/>
</dbReference>
<accession>A0A5B7IAG9</accession>
<reference evidence="2 3" key="1">
    <citation type="submission" date="2019-05" db="EMBL/GenBank/DDBJ databases">
        <title>Another draft genome of Portunus trituberculatus and its Hox gene families provides insights of decapod evolution.</title>
        <authorList>
            <person name="Jeong J.-H."/>
            <person name="Song I."/>
            <person name="Kim S."/>
            <person name="Choi T."/>
            <person name="Kim D."/>
            <person name="Ryu S."/>
            <person name="Kim W."/>
        </authorList>
    </citation>
    <scope>NUCLEOTIDE SEQUENCE [LARGE SCALE GENOMIC DNA]</scope>
    <source>
        <tissue evidence="2">Muscle</tissue>
    </source>
</reference>
<sequence>MNSPSQVISLDTELEMPLKPPWPLLPVPLPALPPRASPTSTPRDEGKGIGKGMEMVRGGMKRKTLISNCFKYLQMFHVYYSFIFFCSNYYHHYPSGSVL</sequence>